<dbReference type="HOGENOM" id="CLU_2327413_0_0_3"/>
<dbReference type="STRING" id="329726.AM1_6034"/>
<evidence type="ECO:0000256" key="1">
    <source>
        <dbReference type="SAM" id="MobiDB-lite"/>
    </source>
</evidence>
<dbReference type="OrthoDB" id="532894at2"/>
<sequence>MFSQLPSLSVDQQHRSSLAPRGASTASSKHQHHGSGLRRVLLQASQKLSQRSQLSLEKKSNYKGEVWWQIADPCSGKSFYAQTLKEAIHWIEVQGLVK</sequence>
<dbReference type="Proteomes" id="UP000000268">
    <property type="component" value="Chromosome"/>
</dbReference>
<protein>
    <submittedName>
        <fullName evidence="2">Uncharacterized protein</fullName>
    </submittedName>
</protein>
<feature type="region of interest" description="Disordered" evidence="1">
    <location>
        <begin position="1"/>
        <end position="37"/>
    </location>
</feature>
<keyword evidence="3" id="KW-1185">Reference proteome</keyword>
<dbReference type="EMBL" id="CP000828">
    <property type="protein sequence ID" value="ABW30966.1"/>
    <property type="molecule type" value="Genomic_DNA"/>
</dbReference>
<organism evidence="2 3">
    <name type="scientific">Acaryochloris marina (strain MBIC 11017)</name>
    <dbReference type="NCBI Taxonomy" id="329726"/>
    <lineage>
        <taxon>Bacteria</taxon>
        <taxon>Bacillati</taxon>
        <taxon>Cyanobacteriota</taxon>
        <taxon>Cyanophyceae</taxon>
        <taxon>Acaryochloridales</taxon>
        <taxon>Acaryochloridaceae</taxon>
        <taxon>Acaryochloris</taxon>
    </lineage>
</organism>
<name>B0C2S8_ACAM1</name>
<accession>B0C2S8</accession>
<feature type="compositionally biased region" description="Polar residues" evidence="1">
    <location>
        <begin position="1"/>
        <end position="11"/>
    </location>
</feature>
<gene>
    <name evidence="2" type="ordered locus">AM1_6034</name>
</gene>
<dbReference type="AlphaFoldDB" id="B0C2S8"/>
<reference evidence="2 3" key="1">
    <citation type="journal article" date="2008" name="Proc. Natl. Acad. Sci. U.S.A.">
        <title>Niche adaptation and genome expansion in the chlorophyll d-producing cyanobacterium Acaryochloris marina.</title>
        <authorList>
            <person name="Swingley W.D."/>
            <person name="Chen M."/>
            <person name="Cheung P.C."/>
            <person name="Conrad A.L."/>
            <person name="Dejesa L.C."/>
            <person name="Hao J."/>
            <person name="Honchak B.M."/>
            <person name="Karbach L.E."/>
            <person name="Kurdoglu A."/>
            <person name="Lahiri S."/>
            <person name="Mastrian S.D."/>
            <person name="Miyashita H."/>
            <person name="Page L."/>
            <person name="Ramakrishna P."/>
            <person name="Satoh S."/>
            <person name="Sattley W.M."/>
            <person name="Shimada Y."/>
            <person name="Taylor H.L."/>
            <person name="Tomo T."/>
            <person name="Tsuchiya T."/>
            <person name="Wang Z.T."/>
            <person name="Raymond J."/>
            <person name="Mimuro M."/>
            <person name="Blankenship R.E."/>
            <person name="Touchman J.W."/>
        </authorList>
    </citation>
    <scope>NUCLEOTIDE SEQUENCE [LARGE SCALE GENOMIC DNA]</scope>
    <source>
        <strain evidence="3">MBIC 11017</strain>
    </source>
</reference>
<dbReference type="KEGG" id="amr:AM1_6034"/>
<proteinExistence type="predicted"/>
<evidence type="ECO:0000313" key="3">
    <source>
        <dbReference type="Proteomes" id="UP000000268"/>
    </source>
</evidence>
<evidence type="ECO:0000313" key="2">
    <source>
        <dbReference type="EMBL" id="ABW30966.1"/>
    </source>
</evidence>
<dbReference type="RefSeq" id="WP_012166165.1">
    <property type="nucleotide sequence ID" value="NC_009925.1"/>
</dbReference>